<organism evidence="3 4">
    <name type="scientific">Tumidithrix elongata BACA0141</name>
    <dbReference type="NCBI Taxonomy" id="2716417"/>
    <lineage>
        <taxon>Bacteria</taxon>
        <taxon>Bacillati</taxon>
        <taxon>Cyanobacteriota</taxon>
        <taxon>Cyanophyceae</taxon>
        <taxon>Pseudanabaenales</taxon>
        <taxon>Pseudanabaenaceae</taxon>
        <taxon>Tumidithrix</taxon>
        <taxon>Tumidithrix elongata</taxon>
    </lineage>
</organism>
<proteinExistence type="predicted"/>
<evidence type="ECO:0000259" key="2">
    <source>
        <dbReference type="PROSITE" id="PS50887"/>
    </source>
</evidence>
<dbReference type="InterPro" id="IPR029787">
    <property type="entry name" value="Nucleotide_cyclase"/>
</dbReference>
<dbReference type="InterPro" id="IPR050469">
    <property type="entry name" value="Diguanylate_Cyclase"/>
</dbReference>
<dbReference type="GO" id="GO:0005886">
    <property type="term" value="C:plasma membrane"/>
    <property type="evidence" value="ECO:0007669"/>
    <property type="project" value="TreeGrafter"/>
</dbReference>
<dbReference type="EC" id="2.7.7.65" evidence="3"/>
<dbReference type="InterPro" id="IPR043128">
    <property type="entry name" value="Rev_trsase/Diguanyl_cyclase"/>
</dbReference>
<accession>A0AAW9Q2Q3</accession>
<keyword evidence="1" id="KW-1133">Transmembrane helix</keyword>
<dbReference type="GO" id="GO:0052621">
    <property type="term" value="F:diguanylate cyclase activity"/>
    <property type="evidence" value="ECO:0007669"/>
    <property type="project" value="UniProtKB-EC"/>
</dbReference>
<dbReference type="Proteomes" id="UP001333818">
    <property type="component" value="Unassembled WGS sequence"/>
</dbReference>
<dbReference type="GO" id="GO:0043709">
    <property type="term" value="P:cell adhesion involved in single-species biofilm formation"/>
    <property type="evidence" value="ECO:0007669"/>
    <property type="project" value="TreeGrafter"/>
</dbReference>
<dbReference type="PANTHER" id="PTHR45138">
    <property type="entry name" value="REGULATORY COMPONENTS OF SENSORY TRANSDUCTION SYSTEM"/>
    <property type="match status" value="1"/>
</dbReference>
<dbReference type="PANTHER" id="PTHR45138:SF9">
    <property type="entry name" value="DIGUANYLATE CYCLASE DGCM-RELATED"/>
    <property type="match status" value="1"/>
</dbReference>
<dbReference type="Gene3D" id="3.30.70.270">
    <property type="match status" value="1"/>
</dbReference>
<feature type="domain" description="GGDEF" evidence="2">
    <location>
        <begin position="374"/>
        <end position="511"/>
    </location>
</feature>
<keyword evidence="3" id="KW-0548">Nucleotidyltransferase</keyword>
<name>A0AAW9Q2Q3_9CYAN</name>
<keyword evidence="1" id="KW-0472">Membrane</keyword>
<gene>
    <name evidence="3" type="ORF">V2H45_10525</name>
</gene>
<dbReference type="InterPro" id="IPR000160">
    <property type="entry name" value="GGDEF_dom"/>
</dbReference>
<comment type="caution">
    <text evidence="3">The sequence shown here is derived from an EMBL/GenBank/DDBJ whole genome shotgun (WGS) entry which is preliminary data.</text>
</comment>
<evidence type="ECO:0000256" key="1">
    <source>
        <dbReference type="SAM" id="Phobius"/>
    </source>
</evidence>
<dbReference type="AlphaFoldDB" id="A0AAW9Q2Q3"/>
<dbReference type="InterPro" id="IPR007892">
    <property type="entry name" value="CHASE4"/>
</dbReference>
<sequence length="514" mass="58112">MRLKTLLLSNASLAILLLGIALGIRHPILQRFALLEQTLMQKRLEHIASTLIQQVEKLDTNAHQEATWTEMYEYIRKRDPAFYHKNYSFEGLSNLSLDVLGILDREDNFIHLDWVDRKSRQIKALPDRLRADLLKEKRLTEFPADNDPALENSRNVAAVKTTNDLLLLASRPILRSNGKGSYRGTLLMGIFINREFLTQLEKQSEIPLQLDSIAPVPLPPQASIQSGTRQNPVPDLSMTASDALAILKVSQNTHIKEERWIVGEIDLLNSDRQPIQTIVVRAPLLEYQQGEEMLNQLTGVLFLVGISLGIIISLLLDKSIRNQQLLKISEAALQAANQELQKLADLDGLTQIANRRCFDRYLHQEWERAIREQWPITLILCDVDYFKRFNDTYGHQAGDECLRQVAQAIRHALQRSGDLVARYGGEEFAAILPNTNDEGGLRVAIAIQEQVRNLQIEHSTSTACPYISVSLGISTVIPNPVTSPETLIEQSDKKLYRAKELGRNQVVFSTQDVP</sequence>
<protein>
    <submittedName>
        <fullName evidence="3">Diguanylate cyclase</fullName>
        <ecNumber evidence="3">2.7.7.65</ecNumber>
    </submittedName>
</protein>
<evidence type="ECO:0000313" key="3">
    <source>
        <dbReference type="EMBL" id="MEE3717181.1"/>
    </source>
</evidence>
<keyword evidence="1" id="KW-0812">Transmembrane</keyword>
<dbReference type="FunFam" id="3.30.70.270:FF:000001">
    <property type="entry name" value="Diguanylate cyclase domain protein"/>
    <property type="match status" value="1"/>
</dbReference>
<evidence type="ECO:0000313" key="4">
    <source>
        <dbReference type="Proteomes" id="UP001333818"/>
    </source>
</evidence>
<dbReference type="GO" id="GO:1902201">
    <property type="term" value="P:negative regulation of bacterial-type flagellum-dependent cell motility"/>
    <property type="evidence" value="ECO:0007669"/>
    <property type="project" value="TreeGrafter"/>
</dbReference>
<keyword evidence="3" id="KW-0808">Transferase</keyword>
<dbReference type="Pfam" id="PF05228">
    <property type="entry name" value="CHASE4"/>
    <property type="match status" value="1"/>
</dbReference>
<dbReference type="SMART" id="SM00267">
    <property type="entry name" value="GGDEF"/>
    <property type="match status" value="1"/>
</dbReference>
<dbReference type="EMBL" id="JAZBJZ010000034">
    <property type="protein sequence ID" value="MEE3717181.1"/>
    <property type="molecule type" value="Genomic_DNA"/>
</dbReference>
<dbReference type="PROSITE" id="PS50887">
    <property type="entry name" value="GGDEF"/>
    <property type="match status" value="1"/>
</dbReference>
<dbReference type="NCBIfam" id="TIGR00254">
    <property type="entry name" value="GGDEF"/>
    <property type="match status" value="1"/>
</dbReference>
<feature type="transmembrane region" description="Helical" evidence="1">
    <location>
        <begin position="297"/>
        <end position="316"/>
    </location>
</feature>
<keyword evidence="4" id="KW-1185">Reference proteome</keyword>
<dbReference type="CDD" id="cd01949">
    <property type="entry name" value="GGDEF"/>
    <property type="match status" value="1"/>
</dbReference>
<dbReference type="Pfam" id="PF00990">
    <property type="entry name" value="GGDEF"/>
    <property type="match status" value="1"/>
</dbReference>
<dbReference type="SUPFAM" id="SSF55073">
    <property type="entry name" value="Nucleotide cyclase"/>
    <property type="match status" value="1"/>
</dbReference>
<reference evidence="3" key="1">
    <citation type="submission" date="2024-01" db="EMBL/GenBank/DDBJ databases">
        <title>Bank of Algae and Cyanobacteria of the Azores (BACA) strain genomes.</title>
        <authorList>
            <person name="Luz R."/>
            <person name="Cordeiro R."/>
            <person name="Fonseca A."/>
            <person name="Goncalves V."/>
        </authorList>
    </citation>
    <scope>NUCLEOTIDE SEQUENCE</scope>
    <source>
        <strain evidence="3">BACA0141</strain>
    </source>
</reference>